<dbReference type="EMBL" id="VUOA01000018">
    <property type="protein sequence ID" value="KAA2237688.1"/>
    <property type="molecule type" value="Genomic_DNA"/>
</dbReference>
<dbReference type="RefSeq" id="WP_149816639.1">
    <property type="nucleotide sequence ID" value="NZ_VUOA01000018.1"/>
</dbReference>
<sequence length="74" mass="8522">MSEERARQWDRRFERFEDAVARCTINGAYGDAGRALGLLSRAYRCWGRELFLPPRRRVVHLAFRAGEPVITAGI</sequence>
<keyword evidence="2" id="KW-1185">Reference proteome</keyword>
<gene>
    <name evidence="1" type="ORF">F0L46_08390</name>
</gene>
<evidence type="ECO:0000313" key="2">
    <source>
        <dbReference type="Proteomes" id="UP000323142"/>
    </source>
</evidence>
<protein>
    <submittedName>
        <fullName evidence="1">Uncharacterized protein</fullName>
    </submittedName>
</protein>
<reference evidence="1 2" key="2">
    <citation type="submission" date="2019-09" db="EMBL/GenBank/DDBJ databases">
        <authorList>
            <person name="Jin C."/>
        </authorList>
    </citation>
    <scope>NUCLEOTIDE SEQUENCE [LARGE SCALE GENOMIC DNA]</scope>
    <source>
        <strain evidence="1 2">BN140002</strain>
    </source>
</reference>
<comment type="caution">
    <text evidence="1">The sequence shown here is derived from an EMBL/GenBank/DDBJ whole genome shotgun (WGS) entry which is preliminary data.</text>
</comment>
<reference evidence="1 2" key="1">
    <citation type="submission" date="2019-09" db="EMBL/GenBank/DDBJ databases">
        <title>Salinarimonas rosea gen. nov., sp. nov., a new member of the a-2 subgroup of the Proteobacteria.</title>
        <authorList>
            <person name="Liu J."/>
        </authorList>
    </citation>
    <scope>NUCLEOTIDE SEQUENCE [LARGE SCALE GENOMIC DNA]</scope>
    <source>
        <strain evidence="1 2">BN140002</strain>
    </source>
</reference>
<proteinExistence type="predicted"/>
<name>A0A5B2VGD3_9HYPH</name>
<evidence type="ECO:0000313" key="1">
    <source>
        <dbReference type="EMBL" id="KAA2237688.1"/>
    </source>
</evidence>
<dbReference type="Proteomes" id="UP000323142">
    <property type="component" value="Unassembled WGS sequence"/>
</dbReference>
<accession>A0A5B2VGD3</accession>
<organism evidence="1 2">
    <name type="scientific">Salinarimonas soli</name>
    <dbReference type="NCBI Taxonomy" id="1638099"/>
    <lineage>
        <taxon>Bacteria</taxon>
        <taxon>Pseudomonadati</taxon>
        <taxon>Pseudomonadota</taxon>
        <taxon>Alphaproteobacteria</taxon>
        <taxon>Hyphomicrobiales</taxon>
        <taxon>Salinarimonadaceae</taxon>
        <taxon>Salinarimonas</taxon>
    </lineage>
</organism>
<dbReference type="AlphaFoldDB" id="A0A5B2VGD3"/>